<feature type="compositionally biased region" description="Basic and acidic residues" evidence="2">
    <location>
        <begin position="788"/>
        <end position="802"/>
    </location>
</feature>
<protein>
    <recommendedName>
        <fullName evidence="3">RRM domain-containing protein</fullName>
    </recommendedName>
</protein>
<feature type="compositionally biased region" description="Polar residues" evidence="2">
    <location>
        <begin position="754"/>
        <end position="765"/>
    </location>
</feature>
<feature type="compositionally biased region" description="Basic and acidic residues" evidence="2">
    <location>
        <begin position="208"/>
        <end position="248"/>
    </location>
</feature>
<feature type="compositionally biased region" description="Polar residues" evidence="2">
    <location>
        <begin position="395"/>
        <end position="407"/>
    </location>
</feature>
<feature type="compositionally biased region" description="Basic and acidic residues" evidence="2">
    <location>
        <begin position="384"/>
        <end position="394"/>
    </location>
</feature>
<dbReference type="AlphaFoldDB" id="A0A5B7F7C7"/>
<dbReference type="InterPro" id="IPR035979">
    <property type="entry name" value="RBD_domain_sf"/>
</dbReference>
<feature type="region of interest" description="Disordered" evidence="2">
    <location>
        <begin position="754"/>
        <end position="773"/>
    </location>
</feature>
<feature type="compositionally biased region" description="Polar residues" evidence="2">
    <location>
        <begin position="336"/>
        <end position="346"/>
    </location>
</feature>
<dbReference type="CDD" id="cd00590">
    <property type="entry name" value="RRM_SF"/>
    <property type="match status" value="1"/>
</dbReference>
<evidence type="ECO:0000256" key="1">
    <source>
        <dbReference type="ARBA" id="ARBA00022884"/>
    </source>
</evidence>
<evidence type="ECO:0000313" key="4">
    <source>
        <dbReference type="EMBL" id="MPC42332.1"/>
    </source>
</evidence>
<dbReference type="OrthoDB" id="6374211at2759"/>
<organism evidence="4 5">
    <name type="scientific">Portunus trituberculatus</name>
    <name type="common">Swimming crab</name>
    <name type="synonym">Neptunus trituberculatus</name>
    <dbReference type="NCBI Taxonomy" id="210409"/>
    <lineage>
        <taxon>Eukaryota</taxon>
        <taxon>Metazoa</taxon>
        <taxon>Ecdysozoa</taxon>
        <taxon>Arthropoda</taxon>
        <taxon>Crustacea</taxon>
        <taxon>Multicrustacea</taxon>
        <taxon>Malacostraca</taxon>
        <taxon>Eumalacostraca</taxon>
        <taxon>Eucarida</taxon>
        <taxon>Decapoda</taxon>
        <taxon>Pleocyemata</taxon>
        <taxon>Brachyura</taxon>
        <taxon>Eubrachyura</taxon>
        <taxon>Portunoidea</taxon>
        <taxon>Portunidae</taxon>
        <taxon>Portuninae</taxon>
        <taxon>Portunus</taxon>
    </lineage>
</organism>
<feature type="compositionally biased region" description="Basic and acidic residues" evidence="2">
    <location>
        <begin position="275"/>
        <end position="298"/>
    </location>
</feature>
<dbReference type="Gene3D" id="3.30.70.330">
    <property type="match status" value="1"/>
</dbReference>
<gene>
    <name evidence="4" type="ORF">E2C01_035952</name>
</gene>
<feature type="compositionally biased region" description="Polar residues" evidence="2">
    <location>
        <begin position="602"/>
        <end position="617"/>
    </location>
</feature>
<keyword evidence="5" id="KW-1185">Reference proteome</keyword>
<keyword evidence="1" id="KW-0694">RNA-binding</keyword>
<accession>A0A5B7F7C7</accession>
<feature type="compositionally biased region" description="Basic and acidic residues" evidence="2">
    <location>
        <begin position="929"/>
        <end position="939"/>
    </location>
</feature>
<feature type="compositionally biased region" description="Low complexity" evidence="2">
    <location>
        <begin position="665"/>
        <end position="678"/>
    </location>
</feature>
<feature type="compositionally biased region" description="Basic and acidic residues" evidence="2">
    <location>
        <begin position="701"/>
        <end position="711"/>
    </location>
</feature>
<feature type="region of interest" description="Disordered" evidence="2">
    <location>
        <begin position="1"/>
        <end position="452"/>
    </location>
</feature>
<dbReference type="InterPro" id="IPR000504">
    <property type="entry name" value="RRM_dom"/>
</dbReference>
<feature type="compositionally biased region" description="Polar residues" evidence="2">
    <location>
        <begin position="631"/>
        <end position="647"/>
    </location>
</feature>
<evidence type="ECO:0000313" key="5">
    <source>
        <dbReference type="Proteomes" id="UP000324222"/>
    </source>
</evidence>
<sequence>MLYFQKSAGSSPVAGNTRFPQEAGHPRTGSSSSDPRTSIKQSFGPSRSFSNVGQVNSPQRTHQHSPVARSGSADWQNKKDSGGKGEKRREGQSERPRERGSEPVREGSYDRNRRESDRGDPRHGERSRDRGSDRSREREYERSRSREYEHRREMDSHRSREMERGSDRDGRLRISSEKEFERRQGSSKDREYERDRNREFGRVSSSQERSEYGKEREYRRRSQDCSGGDKDRRQIEGRSIGEQEKTQSEGKVSSRWSSLLDLPMPPPTISQDTPHSSDSKNTRPINDEKFQNSREKLQRLFGIQGESSGSKEREGKPTASKSRGWRDEVRARKDSFLSQRYTQSSGDIDERVDIHPQRHKLPPPREPPWEASHRNTSMAFPKTKTPESRDHSEQWKSGTVNKNTESNPAKGEHFGSARDTPLSPDQSPVRQFDSLDTPMSPDAEASFSPVIPSEECTPVKTIPLENVQQKGVDLEAIKKALAQIRANEKKSEGSQGPSYRYEDFVGPASSSKPDEDEPYDPEEVWNNQAQRASVADKSGHPIISNSGDTDLRSVPKDLTSLPQNYQGKVQPGKVGFPGSVAFAKEETHSPGSSRSALPPNKSPQRQTSIDSPRTSVPSGLPDHPVTPGSGWFQSGSASVPRSNSSSDTDMRVHPSRGTLPRHIASPQESSSPISQPSPFQSPRPAHPPPASVIAQRSTNRPPEDLPDKDARSYMGSRFDSVRSRIAHTSSELIKPGQQGVAASQMEKYKIKKQTVSEIKSASSSLKLDVGNKSKDSVSVLDLLLPEANETKAEENPSNRDPHQLSQLPRDPRLKPPDVPESDTLSGTVHARDPRLPVSAGPSRDPRHQTNRDPRKDGGKFPAGLHREDLPRHFGTPGSINRDPRQDLGKVTHGTTPIRDPRHERLPLRGVRDIRQETGGFPSMAGSQPRDPRMVSRGDRPTSVWPQHQQPPVPATSYGMQAPPVIADNPPSQSAKYILRDISIELDNHLKCKGTAYVHFPSHQSAREALELMNGHFLQGSPITLRICTVGILRQAKNAYENLNREREARLGIPERPRGNGNPFFKPRSKEPRCKSPVPVPKSSTGMSEKASDVPESEGNKNQGPGEGSDVGSTSQYSELCGIKVPPKSTTGFKIPKIRKDEPKQKDISKEEGTNKSQNQGKATKSNAVKVSSKDSSESEDEVQNIKAANTKTRKFKKILD</sequence>
<name>A0A5B7F7C7_PORTR</name>
<feature type="compositionally biased region" description="Pro residues" evidence="2">
    <location>
        <begin position="679"/>
        <end position="690"/>
    </location>
</feature>
<feature type="compositionally biased region" description="Basic and acidic residues" evidence="2">
    <location>
        <begin position="1137"/>
        <end position="1153"/>
    </location>
</feature>
<comment type="caution">
    <text evidence="4">The sequence shown here is derived from an EMBL/GenBank/DDBJ whole genome shotgun (WGS) entry which is preliminary data.</text>
</comment>
<feature type="region of interest" description="Disordered" evidence="2">
    <location>
        <begin position="486"/>
        <end position="722"/>
    </location>
</feature>
<feature type="compositionally biased region" description="Basic and acidic residues" evidence="2">
    <location>
        <begin position="324"/>
        <end position="335"/>
    </location>
</feature>
<dbReference type="Pfam" id="PF00076">
    <property type="entry name" value="RRM_1"/>
    <property type="match status" value="1"/>
</dbReference>
<feature type="compositionally biased region" description="Basic and acidic residues" evidence="2">
    <location>
        <begin position="843"/>
        <end position="871"/>
    </location>
</feature>
<feature type="compositionally biased region" description="Polar residues" evidence="2">
    <location>
        <begin position="1154"/>
        <end position="1166"/>
    </location>
</feature>
<feature type="compositionally biased region" description="Polar residues" evidence="2">
    <location>
        <begin position="28"/>
        <end position="60"/>
    </location>
</feature>
<feature type="domain" description="RRM" evidence="3">
    <location>
        <begin position="980"/>
        <end position="1022"/>
    </location>
</feature>
<evidence type="ECO:0000259" key="3">
    <source>
        <dbReference type="Pfam" id="PF00076"/>
    </source>
</evidence>
<evidence type="ECO:0000256" key="2">
    <source>
        <dbReference type="SAM" id="MobiDB-lite"/>
    </source>
</evidence>
<feature type="compositionally biased region" description="Basic and acidic residues" evidence="2">
    <location>
        <begin position="76"/>
        <end position="201"/>
    </location>
</feature>
<feature type="region of interest" description="Disordered" evidence="2">
    <location>
        <begin position="916"/>
        <end position="950"/>
    </location>
</feature>
<feature type="region of interest" description="Disordered" evidence="2">
    <location>
        <begin position="1050"/>
        <end position="1185"/>
    </location>
</feature>
<dbReference type="SUPFAM" id="SSF54928">
    <property type="entry name" value="RNA-binding domain, RBD"/>
    <property type="match status" value="1"/>
</dbReference>
<feature type="compositionally biased region" description="Acidic residues" evidence="2">
    <location>
        <begin position="514"/>
        <end position="523"/>
    </location>
</feature>
<feature type="region of interest" description="Disordered" evidence="2">
    <location>
        <begin position="786"/>
        <end position="901"/>
    </location>
</feature>
<dbReference type="EMBL" id="VSRR010005395">
    <property type="protein sequence ID" value="MPC42332.1"/>
    <property type="molecule type" value="Genomic_DNA"/>
</dbReference>
<proteinExistence type="predicted"/>
<dbReference type="Proteomes" id="UP000324222">
    <property type="component" value="Unassembled WGS sequence"/>
</dbReference>
<dbReference type="GO" id="GO:0003723">
    <property type="term" value="F:RNA binding"/>
    <property type="evidence" value="ECO:0007669"/>
    <property type="project" value="UniProtKB-KW"/>
</dbReference>
<dbReference type="InterPro" id="IPR012677">
    <property type="entry name" value="Nucleotide-bd_a/b_plait_sf"/>
</dbReference>
<reference evidence="4 5" key="1">
    <citation type="submission" date="2019-05" db="EMBL/GenBank/DDBJ databases">
        <title>Another draft genome of Portunus trituberculatus and its Hox gene families provides insights of decapod evolution.</title>
        <authorList>
            <person name="Jeong J.-H."/>
            <person name="Song I."/>
            <person name="Kim S."/>
            <person name="Choi T."/>
            <person name="Kim D."/>
            <person name="Ryu S."/>
            <person name="Kim W."/>
        </authorList>
    </citation>
    <scope>NUCLEOTIDE SEQUENCE [LARGE SCALE GENOMIC DNA]</scope>
    <source>
        <tissue evidence="4">Muscle</tissue>
    </source>
</reference>